<keyword evidence="1" id="KW-0472">Membrane</keyword>
<dbReference type="AlphaFoldDB" id="A0A3S3R7R0"/>
<comment type="caution">
    <text evidence="2">The sequence shown here is derived from an EMBL/GenBank/DDBJ whole genome shotgun (WGS) entry which is preliminary data.</text>
</comment>
<evidence type="ECO:0000256" key="1">
    <source>
        <dbReference type="SAM" id="Phobius"/>
    </source>
</evidence>
<gene>
    <name evidence="2" type="ORF">H206_00777</name>
</gene>
<reference evidence="2 3" key="1">
    <citation type="submission" date="2017-01" db="EMBL/GenBank/DDBJ databases">
        <title>The cable genome- insights into the physiology and evolution of filamentous bacteria capable of sulfide oxidation via long distance electron transfer.</title>
        <authorList>
            <person name="Schreiber L."/>
            <person name="Bjerg J.T."/>
            <person name="Boggild A."/>
            <person name="Van De Vossenberg J."/>
            <person name="Meysman F."/>
            <person name="Nielsen L.P."/>
            <person name="Schramm A."/>
            <person name="Kjeldsen K.U."/>
        </authorList>
    </citation>
    <scope>NUCLEOTIDE SEQUENCE [LARGE SCALE GENOMIC DNA]</scope>
    <source>
        <strain evidence="2">MCF</strain>
    </source>
</reference>
<evidence type="ECO:0000313" key="2">
    <source>
        <dbReference type="EMBL" id="RWX46255.1"/>
    </source>
</evidence>
<keyword evidence="3" id="KW-1185">Reference proteome</keyword>
<keyword evidence="1" id="KW-1133">Transmembrane helix</keyword>
<name>A0A3S3R7R0_9BACT</name>
<dbReference type="EMBL" id="MTKO01000067">
    <property type="protein sequence ID" value="RWX46255.1"/>
    <property type="molecule type" value="Genomic_DNA"/>
</dbReference>
<organism evidence="2 3">
    <name type="scientific">Candidatus Electrothrix aarhusensis</name>
    <dbReference type="NCBI Taxonomy" id="1859131"/>
    <lineage>
        <taxon>Bacteria</taxon>
        <taxon>Pseudomonadati</taxon>
        <taxon>Thermodesulfobacteriota</taxon>
        <taxon>Desulfobulbia</taxon>
        <taxon>Desulfobulbales</taxon>
        <taxon>Desulfobulbaceae</taxon>
        <taxon>Candidatus Electrothrix</taxon>
    </lineage>
</organism>
<evidence type="ECO:0000313" key="3">
    <source>
        <dbReference type="Proteomes" id="UP000287853"/>
    </source>
</evidence>
<accession>A0A3S3R7R0</accession>
<dbReference type="Proteomes" id="UP000287853">
    <property type="component" value="Unassembled WGS sequence"/>
</dbReference>
<feature type="transmembrane region" description="Helical" evidence="1">
    <location>
        <begin position="23"/>
        <end position="44"/>
    </location>
</feature>
<keyword evidence="1" id="KW-0812">Transmembrane</keyword>
<proteinExistence type="predicted"/>
<sequence>MVVKKDQLNVKKDQGTISSFEKIIFIALSSLSLLFLFITCWLLLTGDDVIFVHGSNITPRHLCVLVYVQTFFLGQVVSCKHTNNSEMEQMNWLF</sequence>
<protein>
    <submittedName>
        <fullName evidence="2">Uncharacterized protein</fullName>
    </submittedName>
</protein>